<dbReference type="Proteomes" id="UP000004925">
    <property type="component" value="Unassembled WGS sequence"/>
</dbReference>
<comment type="caution">
    <text evidence="1">The sequence shown here is derived from an EMBL/GenBank/DDBJ whole genome shotgun (WGS) entry which is preliminary data.</text>
</comment>
<dbReference type="HOGENOM" id="CLU_066824_2_0_0"/>
<sequence length="273" mass="31829">MKNKIYNFFIIFLLFSLQTFLYGEINYVNKKGMTIETRYDVPDGYKRMSVEKGSFAEFLRNQRLKPYGEKALYYNGKEKLNNGIYDSVLDVEIGKQDLHQCADAIMLLRAEYFYSKKEYDKINFHFTSGFEAKYSKWIEGYRISVQGKGAYIKKSTPSNTYKDFRNYMNIVFSYCGTLSLEKEMKLQNLDKMKIGDVFIKGGSPGHAVIIVDMAENDKGEKIFMLAQSYMPAQQTQILINPNDKELGVWYSLKGKDELITPEWDFSINQLRSF</sequence>
<evidence type="ECO:0000313" key="1">
    <source>
        <dbReference type="EMBL" id="EEO39673.1"/>
    </source>
</evidence>
<name>A0A0M1VSQ8_FUSVC</name>
<reference evidence="1 2" key="1">
    <citation type="submission" date="2011-10" db="EMBL/GenBank/DDBJ databases">
        <title>The Genome Sequence of Fusobacterium sp. 4_1_13.</title>
        <authorList>
            <consortium name="The Broad Institute Genome Sequencing Platform"/>
            <person name="Earl A."/>
            <person name="Ward D."/>
            <person name="Feldgarden M."/>
            <person name="Gevers D."/>
            <person name="Strauss J."/>
            <person name="Ambrose C."/>
            <person name="Allen-Vercoe E."/>
            <person name="Young S.K."/>
            <person name="Zeng Q."/>
            <person name="Gargeya S."/>
            <person name="Fitzgerald M."/>
            <person name="Haas B."/>
            <person name="Abouelleil A."/>
            <person name="Alvarado L."/>
            <person name="Arachchi H.M."/>
            <person name="Berlin A."/>
            <person name="Brown A."/>
            <person name="Chapman S.B."/>
            <person name="Chen Z."/>
            <person name="Dunbar C."/>
            <person name="Freedman E."/>
            <person name="Gearin G."/>
            <person name="Goldberg J."/>
            <person name="Griggs A."/>
            <person name="Gujja S."/>
            <person name="Heiman D."/>
            <person name="Howarth C."/>
            <person name="Larson L."/>
            <person name="Lui A."/>
            <person name="MacDonald P.J."/>
            <person name="Montmayeur A."/>
            <person name="Murphy C."/>
            <person name="Neiman D."/>
            <person name="Pearson M."/>
            <person name="Priest M."/>
            <person name="Roberts A."/>
            <person name="Saif S."/>
            <person name="Shea T."/>
            <person name="Shenoy N."/>
            <person name="Sisk P."/>
            <person name="Stolte C."/>
            <person name="Sykes S."/>
            <person name="Wortman J."/>
            <person name="Nusbaum C."/>
            <person name="Birren B."/>
        </authorList>
    </citation>
    <scope>NUCLEOTIDE SEQUENCE [LARGE SCALE GENOMIC DNA]</scope>
    <source>
        <strain evidence="1 2">4_1_13</strain>
    </source>
</reference>
<dbReference type="eggNOG" id="ENOG502Z85F">
    <property type="taxonomic scope" value="Bacteria"/>
</dbReference>
<proteinExistence type="predicted"/>
<dbReference type="RefSeq" id="WP_008802576.1">
    <property type="nucleotide sequence ID" value="NZ_KQ235735.1"/>
</dbReference>
<accession>A0A0M1VSQ8</accession>
<gene>
    <name evidence="1" type="ORF">FSCG_00386</name>
</gene>
<evidence type="ECO:0000313" key="2">
    <source>
        <dbReference type="Proteomes" id="UP000004925"/>
    </source>
</evidence>
<evidence type="ECO:0008006" key="3">
    <source>
        <dbReference type="Google" id="ProtNLM"/>
    </source>
</evidence>
<organism evidence="1 2">
    <name type="scientific">Fusobacterium vincentii 4_1_13</name>
    <dbReference type="NCBI Taxonomy" id="469606"/>
    <lineage>
        <taxon>Bacteria</taxon>
        <taxon>Fusobacteriati</taxon>
        <taxon>Fusobacteriota</taxon>
        <taxon>Fusobacteriia</taxon>
        <taxon>Fusobacteriales</taxon>
        <taxon>Fusobacteriaceae</taxon>
        <taxon>Fusobacterium</taxon>
    </lineage>
</organism>
<dbReference type="AlphaFoldDB" id="A0A0M1VSQ8"/>
<dbReference type="EMBL" id="ACDE02000013">
    <property type="protein sequence ID" value="EEO39673.1"/>
    <property type="molecule type" value="Genomic_DNA"/>
</dbReference>
<dbReference type="InterPro" id="IPR032315">
    <property type="entry name" value="DUF4846"/>
</dbReference>
<protein>
    <recommendedName>
        <fullName evidence="3">DUF4846 domain-containing protein</fullName>
    </recommendedName>
</protein>
<dbReference type="Pfam" id="PF16138">
    <property type="entry name" value="DUF4846"/>
    <property type="match status" value="1"/>
</dbReference>